<organism evidence="2 3">
    <name type="scientific">Hypsizygus marmoreus</name>
    <name type="common">White beech mushroom</name>
    <name type="synonym">Agaricus marmoreus</name>
    <dbReference type="NCBI Taxonomy" id="39966"/>
    <lineage>
        <taxon>Eukaryota</taxon>
        <taxon>Fungi</taxon>
        <taxon>Dikarya</taxon>
        <taxon>Basidiomycota</taxon>
        <taxon>Agaricomycotina</taxon>
        <taxon>Agaricomycetes</taxon>
        <taxon>Agaricomycetidae</taxon>
        <taxon>Agaricales</taxon>
        <taxon>Tricholomatineae</taxon>
        <taxon>Lyophyllaceae</taxon>
        <taxon>Hypsizygus</taxon>
    </lineage>
</organism>
<evidence type="ECO:0000256" key="1">
    <source>
        <dbReference type="SAM" id="MobiDB-lite"/>
    </source>
</evidence>
<protein>
    <submittedName>
        <fullName evidence="2">Uncharacterized protein</fullName>
    </submittedName>
</protein>
<evidence type="ECO:0000313" key="3">
    <source>
        <dbReference type="Proteomes" id="UP000076154"/>
    </source>
</evidence>
<gene>
    <name evidence="2" type="ORF">Hypma_002252</name>
</gene>
<dbReference type="EMBL" id="LUEZ02000013">
    <property type="protein sequence ID" value="RDB27876.1"/>
    <property type="molecule type" value="Genomic_DNA"/>
</dbReference>
<reference evidence="2" key="1">
    <citation type="submission" date="2018-04" db="EMBL/GenBank/DDBJ databases">
        <title>Whole genome sequencing of Hypsizygus marmoreus.</title>
        <authorList>
            <person name="Choi I.-G."/>
            <person name="Min B."/>
            <person name="Kim J.-G."/>
            <person name="Kim S."/>
            <person name="Oh Y.-L."/>
            <person name="Kong W.-S."/>
            <person name="Park H."/>
            <person name="Jeong J."/>
            <person name="Song E.-S."/>
        </authorList>
    </citation>
    <scope>NUCLEOTIDE SEQUENCE [LARGE SCALE GENOMIC DNA]</scope>
    <source>
        <strain evidence="2">51987-8</strain>
    </source>
</reference>
<evidence type="ECO:0000313" key="2">
    <source>
        <dbReference type="EMBL" id="RDB27876.1"/>
    </source>
</evidence>
<feature type="region of interest" description="Disordered" evidence="1">
    <location>
        <begin position="32"/>
        <end position="63"/>
    </location>
</feature>
<keyword evidence="3" id="KW-1185">Reference proteome</keyword>
<name>A0A369KAC9_HYPMA</name>
<sequence>MYRTSNCLTRRKKMPRSSLPVSAYEPVIAVGQRTKKTGLPADKHDKSRSRQRISPIGAGGQAVGQRLDISGVNGESDHVDGNHDGYAGQRDSTTTLHAFVNTNNKFIVEVDSNAHQEVMMLVDTQLGFLLFKKSQGGIPEETAENPGD</sequence>
<accession>A0A369KAC9</accession>
<comment type="caution">
    <text evidence="2">The sequence shown here is derived from an EMBL/GenBank/DDBJ whole genome shotgun (WGS) entry which is preliminary data.</text>
</comment>
<feature type="region of interest" description="Disordered" evidence="1">
    <location>
        <begin position="1"/>
        <end position="20"/>
    </location>
</feature>
<dbReference type="Proteomes" id="UP000076154">
    <property type="component" value="Unassembled WGS sequence"/>
</dbReference>
<proteinExistence type="predicted"/>
<dbReference type="InParanoid" id="A0A369KAC9"/>
<dbReference type="AlphaFoldDB" id="A0A369KAC9"/>